<keyword evidence="1 4" id="KW-0645">Protease</keyword>
<feature type="active site" description="Charge relay system" evidence="4">
    <location>
        <position position="374"/>
    </location>
</feature>
<dbReference type="GO" id="GO:0004252">
    <property type="term" value="F:serine-type endopeptidase activity"/>
    <property type="evidence" value="ECO:0007669"/>
    <property type="project" value="UniProtKB-UniRule"/>
</dbReference>
<dbReference type="PROSITE" id="PS51892">
    <property type="entry name" value="SUBTILASE"/>
    <property type="match status" value="1"/>
</dbReference>
<dbReference type="SUPFAM" id="SSF49265">
    <property type="entry name" value="Fibronectin type III"/>
    <property type="match status" value="2"/>
</dbReference>
<dbReference type="InterPro" id="IPR015500">
    <property type="entry name" value="Peptidase_S8_subtilisin-rel"/>
</dbReference>
<name>A0AA37WGM5_9BACT</name>
<dbReference type="PROSITE" id="PS00138">
    <property type="entry name" value="SUBTILASE_SER"/>
    <property type="match status" value="1"/>
</dbReference>
<keyword evidence="2 4" id="KW-0378">Hydrolase</keyword>
<comment type="caution">
    <text evidence="7">The sequence shown here is derived from an EMBL/GenBank/DDBJ whole genome shotgun (WGS) entry which is preliminary data.</text>
</comment>
<evidence type="ECO:0000259" key="6">
    <source>
        <dbReference type="PROSITE" id="PS50853"/>
    </source>
</evidence>
<reference evidence="7" key="2">
    <citation type="submission" date="2023-01" db="EMBL/GenBank/DDBJ databases">
        <title>Draft genome sequence of Portibacter lacus strain NBRC 108769.</title>
        <authorList>
            <person name="Sun Q."/>
            <person name="Mori K."/>
        </authorList>
    </citation>
    <scope>NUCLEOTIDE SEQUENCE</scope>
    <source>
        <strain evidence="7">NBRC 108769</strain>
    </source>
</reference>
<evidence type="ECO:0000256" key="1">
    <source>
        <dbReference type="ARBA" id="ARBA00022670"/>
    </source>
</evidence>
<proteinExistence type="inferred from homology"/>
<dbReference type="CDD" id="cd00063">
    <property type="entry name" value="FN3"/>
    <property type="match status" value="3"/>
</dbReference>
<sequence>MALSINAQKLNFRQGQVLVELKKGDTPRSTINLLQNEFGSSYEFEISQIIATPMNVWSISFDFARINERRLLEFTKGIREVYNAQFNHIIKQRKTPDDPLFEDQWQYINIGQDGGIENADLDIDDAWDITTGGLTISGDTIVACIIDDGIDPNHADFGNNLWINHGEIPDNNIDDDGNGYVDDYRGWDTYDESDEIFQGGSHGTSVAGIVGAKGNNGIGVAGVNWDVKLMIVRGGGDEAEALASYAYPYIMRKMYNDSDGAEGAFVVTTNASWGVNYGQPDEAPLWCNFYDSLGVVGIISCGATSNININIDEEGDLPTACSSDYLISVSNVTRTGEKETAAGYGIKSIDLGAFGSDVYTTSFNNQYSGFGGTSGATPHVTGAAALIYSMPHPELMELTKSNPAEAALLIKNIILNSVKKDAQFEDQFLSSGVLNMKNALSLVSNIFSDCPFPLVVETENLNLDSTQVTWESSLNANNYNLRYKLETDSTWVVVENASSPFIIDNLAECGMYEVQIQSFCDMDSSSDYSFSERFVSLGCCNAPGNLQYSNDPEEVSDNSILVNWNEDQDHLSYMVQYKLTESETWDTSFVDVNTITLEGLRFCSVYDIVISADCITGVETSKSDTLQAATSCGTCTTLDYCTPPDLVNAGEWIDTIILDNQVMGTGPDGGYMNYSGFFNIEVKIGTEIPFKLLKGFDGVDFDEWVKVWIDLDADGVFSEEELVFDEGEATALDIDTVIVVNGEFNPGFTLMRVGMVFDGEPTACDDPESFNFFGEYEDYCVELIGPCDYGLSIEDLNVQATEATVTFTMVDTSIAYNVRYRRVDETEDDWETISVIDTMATISPLDECTEYIVQVRAVCDIDTSGFMAVESNFTTKGEGCMVGTDDLDLAAFSFSAFPNPFVNELNINVQSEIDGPVDIEVINISGQVVSKMNKYLSVGDNKIGIQDSYQWSPGIYLIKLRSENDQKSAKVIKISN</sequence>
<evidence type="ECO:0000256" key="2">
    <source>
        <dbReference type="ARBA" id="ARBA00022801"/>
    </source>
</evidence>
<dbReference type="SUPFAM" id="SSF52743">
    <property type="entry name" value="Subtilisin-like"/>
    <property type="match status" value="1"/>
</dbReference>
<dbReference type="Pfam" id="PF00082">
    <property type="entry name" value="Peptidase_S8"/>
    <property type="match status" value="1"/>
</dbReference>
<dbReference type="Pfam" id="PF20009">
    <property type="entry name" value="GEVED"/>
    <property type="match status" value="1"/>
</dbReference>
<dbReference type="InterPro" id="IPR022398">
    <property type="entry name" value="Peptidase_S8_His-AS"/>
</dbReference>
<accession>A0AA37WGM5</accession>
<dbReference type="Gene3D" id="2.60.40.10">
    <property type="entry name" value="Immunoglobulins"/>
    <property type="match status" value="3"/>
</dbReference>
<dbReference type="NCBIfam" id="TIGR04183">
    <property type="entry name" value="Por_Secre_tail"/>
    <property type="match status" value="1"/>
</dbReference>
<dbReference type="GO" id="GO:0016485">
    <property type="term" value="P:protein processing"/>
    <property type="evidence" value="ECO:0007669"/>
    <property type="project" value="TreeGrafter"/>
</dbReference>
<dbReference type="InterPro" id="IPR023828">
    <property type="entry name" value="Peptidase_S8_Ser-AS"/>
</dbReference>
<keyword evidence="3 4" id="KW-0720">Serine protease</keyword>
<feature type="active site" description="Charge relay system" evidence="4">
    <location>
        <position position="202"/>
    </location>
</feature>
<evidence type="ECO:0000256" key="3">
    <source>
        <dbReference type="ARBA" id="ARBA00022825"/>
    </source>
</evidence>
<feature type="domain" description="Fibronectin type-III" evidence="6">
    <location>
        <begin position="787"/>
        <end position="878"/>
    </location>
</feature>
<dbReference type="InterPro" id="IPR036852">
    <property type="entry name" value="Peptidase_S8/S53_dom_sf"/>
</dbReference>
<dbReference type="InterPro" id="IPR000209">
    <property type="entry name" value="Peptidase_S8/S53_dom"/>
</dbReference>
<evidence type="ECO:0000256" key="5">
    <source>
        <dbReference type="RuleBase" id="RU003355"/>
    </source>
</evidence>
<dbReference type="GO" id="GO:0016020">
    <property type="term" value="C:membrane"/>
    <property type="evidence" value="ECO:0007669"/>
    <property type="project" value="TreeGrafter"/>
</dbReference>
<protein>
    <recommendedName>
        <fullName evidence="6">Fibronectin type-III domain-containing protein</fullName>
    </recommendedName>
</protein>
<dbReference type="PROSITE" id="PS00137">
    <property type="entry name" value="SUBTILASE_HIS"/>
    <property type="match status" value="1"/>
</dbReference>
<reference evidence="7" key="1">
    <citation type="journal article" date="2014" name="Int. J. Syst. Evol. Microbiol.">
        <title>Complete genome sequence of Corynebacterium casei LMG S-19264T (=DSM 44701T), isolated from a smear-ripened cheese.</title>
        <authorList>
            <consortium name="US DOE Joint Genome Institute (JGI-PGF)"/>
            <person name="Walter F."/>
            <person name="Albersmeier A."/>
            <person name="Kalinowski J."/>
            <person name="Ruckert C."/>
        </authorList>
    </citation>
    <scope>NUCLEOTIDE SEQUENCE</scope>
    <source>
        <strain evidence="7">NBRC 108769</strain>
    </source>
</reference>
<dbReference type="Pfam" id="PF18962">
    <property type="entry name" value="Por_Secre_tail"/>
    <property type="match status" value="1"/>
</dbReference>
<dbReference type="InterPro" id="IPR036116">
    <property type="entry name" value="FN3_sf"/>
</dbReference>
<evidence type="ECO:0000313" key="7">
    <source>
        <dbReference type="EMBL" id="GLR20053.1"/>
    </source>
</evidence>
<gene>
    <name evidence="7" type="ORF">GCM10007940_46690</name>
</gene>
<dbReference type="PANTHER" id="PTHR42884:SF14">
    <property type="entry name" value="NEUROENDOCRINE CONVERTASE 1"/>
    <property type="match status" value="1"/>
</dbReference>
<feature type="domain" description="Fibronectin type-III" evidence="6">
    <location>
        <begin position="542"/>
        <end position="633"/>
    </location>
</feature>
<keyword evidence="8" id="KW-1185">Reference proteome</keyword>
<evidence type="ECO:0000256" key="4">
    <source>
        <dbReference type="PROSITE-ProRule" id="PRU01240"/>
    </source>
</evidence>
<dbReference type="SMART" id="SM00060">
    <property type="entry name" value="FN3"/>
    <property type="match status" value="3"/>
</dbReference>
<dbReference type="InterPro" id="IPR026444">
    <property type="entry name" value="Secre_tail"/>
</dbReference>
<evidence type="ECO:0000313" key="8">
    <source>
        <dbReference type="Proteomes" id="UP001156666"/>
    </source>
</evidence>
<dbReference type="Proteomes" id="UP001156666">
    <property type="component" value="Unassembled WGS sequence"/>
</dbReference>
<organism evidence="7 8">
    <name type="scientific">Portibacter lacus</name>
    <dbReference type="NCBI Taxonomy" id="1099794"/>
    <lineage>
        <taxon>Bacteria</taxon>
        <taxon>Pseudomonadati</taxon>
        <taxon>Bacteroidota</taxon>
        <taxon>Saprospiria</taxon>
        <taxon>Saprospirales</taxon>
        <taxon>Haliscomenobacteraceae</taxon>
        <taxon>Portibacter</taxon>
    </lineage>
</organism>
<dbReference type="InterPro" id="IPR023827">
    <property type="entry name" value="Peptidase_S8_Asp-AS"/>
</dbReference>
<dbReference type="InterPro" id="IPR045474">
    <property type="entry name" value="GEVED"/>
</dbReference>
<dbReference type="PRINTS" id="PR00723">
    <property type="entry name" value="SUBTILISIN"/>
</dbReference>
<dbReference type="InterPro" id="IPR013783">
    <property type="entry name" value="Ig-like_fold"/>
</dbReference>
<dbReference type="PROSITE" id="PS00136">
    <property type="entry name" value="SUBTILASE_ASP"/>
    <property type="match status" value="1"/>
</dbReference>
<comment type="similarity">
    <text evidence="4 5">Belongs to the peptidase S8 family.</text>
</comment>
<dbReference type="InterPro" id="IPR003961">
    <property type="entry name" value="FN3_dom"/>
</dbReference>
<feature type="active site" description="Charge relay system" evidence="4">
    <location>
        <position position="147"/>
    </location>
</feature>
<dbReference type="PROSITE" id="PS50853">
    <property type="entry name" value="FN3"/>
    <property type="match status" value="2"/>
</dbReference>
<dbReference type="AlphaFoldDB" id="A0AA37WGM5"/>
<dbReference type="PANTHER" id="PTHR42884">
    <property type="entry name" value="PROPROTEIN CONVERTASE SUBTILISIN/KEXIN-RELATED"/>
    <property type="match status" value="1"/>
</dbReference>
<dbReference type="EMBL" id="BSOH01000037">
    <property type="protein sequence ID" value="GLR20053.1"/>
    <property type="molecule type" value="Genomic_DNA"/>
</dbReference>
<dbReference type="Gene3D" id="3.40.50.200">
    <property type="entry name" value="Peptidase S8/S53 domain"/>
    <property type="match status" value="1"/>
</dbReference>